<feature type="domain" description="SLH" evidence="1">
    <location>
        <begin position="29"/>
        <end position="92"/>
    </location>
</feature>
<gene>
    <name evidence="2" type="ORF">O0535_22325</name>
</gene>
<evidence type="ECO:0000313" key="2">
    <source>
        <dbReference type="EMBL" id="MCZ0833448.1"/>
    </source>
</evidence>
<dbReference type="InterPro" id="IPR001119">
    <property type="entry name" value="SLH_dom"/>
</dbReference>
<comment type="caution">
    <text evidence="2">The sequence shown here is derived from an EMBL/GenBank/DDBJ whole genome shotgun (WGS) entry which is preliminary data.</text>
</comment>
<keyword evidence="3" id="KW-1185">Reference proteome</keyword>
<sequence>MKKIKHLFANLSLVIGVLIGGVSLTPPITYAATVSDFNNHPNKANIDFVLQNKIMSKYSDGSFKPDEIITQSQMIASLVTIFQLKDKEEVKEIPVDNWDKDMYEKAKKAGVLESITINPNQKLNKEEAGHLISNAFKNSRTLQQKGGTFSQTLTLMGWLPKGGTYKGEMLLTRGDAARTFSIVHRYKTGMDQGEKSAKKFDADLKIEKNTIKGTVPKIGGLKQNVSILLKNGKSLNYKDGQSFKINLVDVVNIAYTTSLTSGNSDYMAWYLYDQLPLLNKKNRLLK</sequence>
<name>A0ABT4I3L9_9BACL</name>
<evidence type="ECO:0000259" key="1">
    <source>
        <dbReference type="PROSITE" id="PS51272"/>
    </source>
</evidence>
<accession>A0ABT4I3L9</accession>
<organism evidence="2 3">
    <name type="scientific">Brevibacillus halotolerans</name>
    <dbReference type="NCBI Taxonomy" id="1507437"/>
    <lineage>
        <taxon>Bacteria</taxon>
        <taxon>Bacillati</taxon>
        <taxon>Bacillota</taxon>
        <taxon>Bacilli</taxon>
        <taxon>Bacillales</taxon>
        <taxon>Paenibacillaceae</taxon>
        <taxon>Brevibacillus</taxon>
    </lineage>
</organism>
<dbReference type="EMBL" id="JAPTNG010000023">
    <property type="protein sequence ID" value="MCZ0833448.1"/>
    <property type="molecule type" value="Genomic_DNA"/>
</dbReference>
<evidence type="ECO:0000313" key="3">
    <source>
        <dbReference type="Proteomes" id="UP001067708"/>
    </source>
</evidence>
<dbReference type="RefSeq" id="WP_258418394.1">
    <property type="nucleotide sequence ID" value="NZ_JAPTNG010000023.1"/>
</dbReference>
<dbReference type="Proteomes" id="UP001067708">
    <property type="component" value="Unassembled WGS sequence"/>
</dbReference>
<dbReference type="PROSITE" id="PS51272">
    <property type="entry name" value="SLH"/>
    <property type="match status" value="1"/>
</dbReference>
<protein>
    <submittedName>
        <fullName evidence="2">S-layer homology domain-containing protein</fullName>
    </submittedName>
</protein>
<proteinExistence type="predicted"/>
<dbReference type="Pfam" id="PF00395">
    <property type="entry name" value="SLH"/>
    <property type="match status" value="1"/>
</dbReference>
<reference evidence="2" key="1">
    <citation type="submission" date="2022-09" db="EMBL/GenBank/DDBJ databases">
        <title>Genome analysis and characterization of larvicidal activity of Brevibacillus strains.</title>
        <authorList>
            <person name="Patrusheva E.V."/>
            <person name="Izotova A.O."/>
            <person name="Toshchakov S.V."/>
            <person name="Sineoky S.P."/>
        </authorList>
    </citation>
    <scope>NUCLEOTIDE SEQUENCE</scope>
    <source>
        <strain evidence="2">VKPM_B-13244</strain>
    </source>
</reference>